<sequence length="380" mass="39783">MRGETRGSGCPSRFNGAALNRGRKGYLIVDLDALTRASTGPPSIEGGKKPVDLGRHPVGVLQRGRPQSRAERRSPCWRQRPRPRGFNGAALNRGRKGLARRATRRHGRSSASTGPPSIEGGKKQLNNEYVARQQVRASTGPPSIEGGKSRRAPAWAAAGRSLQRGRPQSRAESTWVRCHKSATGPDASTGPPSIEGGKLVWPVGQGSSVGVLQRGRPQSRAERRVELLQERLKAASTGPPSIEGGKADPSTSLQGDAMLLQRGRPQSRAESRTPVQLRPARVSTASTGPPSIEGGKDRARVPVAGAGVLASTGPPSIEGGKQPAHRVCLRPLRFASTGPPSIEGGKDSPFCAATSASAGRFNGAALNRGRKVGGHGSACT</sequence>
<gene>
    <name evidence="2" type="ORF">DB30_06544</name>
</gene>
<evidence type="ECO:0000313" key="2">
    <source>
        <dbReference type="EMBL" id="KIG18933.1"/>
    </source>
</evidence>
<feature type="compositionally biased region" description="Basic and acidic residues" evidence="1">
    <location>
        <begin position="46"/>
        <end position="55"/>
    </location>
</feature>
<feature type="region of interest" description="Disordered" evidence="1">
    <location>
        <begin position="135"/>
        <end position="175"/>
    </location>
</feature>
<dbReference type="Proteomes" id="UP000031599">
    <property type="component" value="Unassembled WGS sequence"/>
</dbReference>
<proteinExistence type="predicted"/>
<comment type="caution">
    <text evidence="2">The sequence shown here is derived from an EMBL/GenBank/DDBJ whole genome shotgun (WGS) entry which is preliminary data.</text>
</comment>
<feature type="region of interest" description="Disordered" evidence="1">
    <location>
        <begin position="35"/>
        <end position="122"/>
    </location>
</feature>
<accession>A0A0C2A6C9</accession>
<feature type="compositionally biased region" description="Basic residues" evidence="1">
    <location>
        <begin position="93"/>
        <end position="108"/>
    </location>
</feature>
<evidence type="ECO:0000313" key="3">
    <source>
        <dbReference type="Proteomes" id="UP000031599"/>
    </source>
</evidence>
<organism evidence="2 3">
    <name type="scientific">Enhygromyxa salina</name>
    <dbReference type="NCBI Taxonomy" id="215803"/>
    <lineage>
        <taxon>Bacteria</taxon>
        <taxon>Pseudomonadati</taxon>
        <taxon>Myxococcota</taxon>
        <taxon>Polyangia</taxon>
        <taxon>Nannocystales</taxon>
        <taxon>Nannocystaceae</taxon>
        <taxon>Enhygromyxa</taxon>
    </lineage>
</organism>
<feature type="region of interest" description="Disordered" evidence="1">
    <location>
        <begin position="233"/>
        <end position="298"/>
    </location>
</feature>
<protein>
    <submittedName>
        <fullName evidence="2">Periplasmic thiol disulfide interchange protein DsbA</fullName>
    </submittedName>
</protein>
<evidence type="ECO:0000256" key="1">
    <source>
        <dbReference type="SAM" id="MobiDB-lite"/>
    </source>
</evidence>
<name>A0A0C2A6C9_9BACT</name>
<reference evidence="2 3" key="1">
    <citation type="submission" date="2014-12" db="EMBL/GenBank/DDBJ databases">
        <title>Genome assembly of Enhygromyxa salina DSM 15201.</title>
        <authorList>
            <person name="Sharma G."/>
            <person name="Subramanian S."/>
        </authorList>
    </citation>
    <scope>NUCLEOTIDE SEQUENCE [LARGE SCALE GENOMIC DNA]</scope>
    <source>
        <strain evidence="2 3">DSM 15201</strain>
    </source>
</reference>
<dbReference type="AlphaFoldDB" id="A0A0C2A6C9"/>
<dbReference type="EMBL" id="JMCC02000007">
    <property type="protein sequence ID" value="KIG18933.1"/>
    <property type="molecule type" value="Genomic_DNA"/>
</dbReference>